<sequence length="375" mass="42729">MGKTCKPKRRQSRRCIKREESPIRTKGPLTRSDTIVHRLINEYPENKSIIEKPEVKFQVMMGLSSKPRRIITRSMLSILEKRNLPEIENQVKSTFNYKAPTNLSELNYNCSLTEITARETSTSLIQSIMDQQGPDGNSDTIKQSVVEPVNGTKGNEHETKQNNSQSKCIIPNSIHQSVGKRNFVSKQGKVKNCGFNFKNSNAPTTVDKRILKKSSKQTPCESRSTNVEQTQTGKGGVRSILKYNNGKNEIQDIKENDSNYTVNNDIEKPVHFSIKTLASVMEQRQRAHNRYTTQRCASKLNNDVKEKQDFELNNDLKLNNGSCNPPSSFTANPLTGKQVSPITLKGQMQGRFNWWIGRTMYSIFSFLARLLFLRY</sequence>
<dbReference type="EMBL" id="BMAV01010489">
    <property type="protein sequence ID" value="GFY55596.1"/>
    <property type="molecule type" value="Genomic_DNA"/>
</dbReference>
<evidence type="ECO:0000256" key="1">
    <source>
        <dbReference type="SAM" id="Phobius"/>
    </source>
</evidence>
<keyword evidence="1" id="KW-0812">Transmembrane</keyword>
<dbReference type="AlphaFoldDB" id="A0A8X6XLZ6"/>
<evidence type="ECO:0000313" key="3">
    <source>
        <dbReference type="Proteomes" id="UP000886998"/>
    </source>
</evidence>
<gene>
    <name evidence="2" type="ORF">TNIN_121521</name>
</gene>
<dbReference type="OrthoDB" id="6431773at2759"/>
<name>A0A8X6XLZ6_9ARAC</name>
<keyword evidence="3" id="KW-1185">Reference proteome</keyword>
<keyword evidence="1" id="KW-0472">Membrane</keyword>
<proteinExistence type="predicted"/>
<reference evidence="2" key="1">
    <citation type="submission" date="2020-08" db="EMBL/GenBank/DDBJ databases">
        <title>Multicomponent nature underlies the extraordinary mechanical properties of spider dragline silk.</title>
        <authorList>
            <person name="Kono N."/>
            <person name="Nakamura H."/>
            <person name="Mori M."/>
            <person name="Yoshida Y."/>
            <person name="Ohtoshi R."/>
            <person name="Malay A.D."/>
            <person name="Moran D.A.P."/>
            <person name="Tomita M."/>
            <person name="Numata K."/>
            <person name="Arakawa K."/>
        </authorList>
    </citation>
    <scope>NUCLEOTIDE SEQUENCE</scope>
</reference>
<protein>
    <submittedName>
        <fullName evidence="2">Uncharacterized protein</fullName>
    </submittedName>
</protein>
<accession>A0A8X6XLZ6</accession>
<organism evidence="2 3">
    <name type="scientific">Trichonephila inaurata madagascariensis</name>
    <dbReference type="NCBI Taxonomy" id="2747483"/>
    <lineage>
        <taxon>Eukaryota</taxon>
        <taxon>Metazoa</taxon>
        <taxon>Ecdysozoa</taxon>
        <taxon>Arthropoda</taxon>
        <taxon>Chelicerata</taxon>
        <taxon>Arachnida</taxon>
        <taxon>Araneae</taxon>
        <taxon>Araneomorphae</taxon>
        <taxon>Entelegynae</taxon>
        <taxon>Araneoidea</taxon>
        <taxon>Nephilidae</taxon>
        <taxon>Trichonephila</taxon>
        <taxon>Trichonephila inaurata</taxon>
    </lineage>
</organism>
<dbReference type="Proteomes" id="UP000886998">
    <property type="component" value="Unassembled WGS sequence"/>
</dbReference>
<evidence type="ECO:0000313" key="2">
    <source>
        <dbReference type="EMBL" id="GFY55596.1"/>
    </source>
</evidence>
<keyword evidence="1" id="KW-1133">Transmembrane helix</keyword>
<comment type="caution">
    <text evidence="2">The sequence shown here is derived from an EMBL/GenBank/DDBJ whole genome shotgun (WGS) entry which is preliminary data.</text>
</comment>
<feature type="transmembrane region" description="Helical" evidence="1">
    <location>
        <begin position="352"/>
        <end position="372"/>
    </location>
</feature>